<dbReference type="PROSITE" id="PS50878">
    <property type="entry name" value="RT_POL"/>
    <property type="match status" value="1"/>
</dbReference>
<proteinExistence type="predicted"/>
<dbReference type="Proteomes" id="UP000682733">
    <property type="component" value="Unassembled WGS sequence"/>
</dbReference>
<organism evidence="3 4">
    <name type="scientific">Didymodactylos carnosus</name>
    <dbReference type="NCBI Taxonomy" id="1234261"/>
    <lineage>
        <taxon>Eukaryota</taxon>
        <taxon>Metazoa</taxon>
        <taxon>Spiralia</taxon>
        <taxon>Gnathifera</taxon>
        <taxon>Rotifera</taxon>
        <taxon>Eurotatoria</taxon>
        <taxon>Bdelloidea</taxon>
        <taxon>Philodinida</taxon>
        <taxon>Philodinidae</taxon>
        <taxon>Didymodactylos</taxon>
    </lineage>
</organism>
<dbReference type="Proteomes" id="UP000677228">
    <property type="component" value="Unassembled WGS sequence"/>
</dbReference>
<evidence type="ECO:0000313" key="2">
    <source>
        <dbReference type="EMBL" id="CAF1098553.1"/>
    </source>
</evidence>
<evidence type="ECO:0000313" key="3">
    <source>
        <dbReference type="EMBL" id="CAF3860000.1"/>
    </source>
</evidence>
<protein>
    <recommendedName>
        <fullName evidence="1">Reverse transcriptase domain-containing protein</fullName>
    </recommendedName>
</protein>
<dbReference type="InterPro" id="IPR000477">
    <property type="entry name" value="RT_dom"/>
</dbReference>
<sequence length="401" mass="46365">MSQDQNIWKFVKPTFHLFSPPFRGLTSQQTRVTNETEIVDALAKYYEKHFEAPVFDIHNPTHTKADEIYKLVGNMPNIPLEPIKMDEVIKQFNKLKSKKSLDSTETSAFLLKKIPYEYLQTLSVLFNKCAQNGTFFKKSKHAKIICLSKDGIYSEANRMRPISLLPNIGKWFERIVHERIMKWCERKGIYIDEQSGFTPGRRLQTKILSLCEDLRLTTVACNRSALVIFVDFLSAFDKLWYPALIKHLYELDMPRDLLRWIYGWLQDRSFSIHYGDIMSRVIRMYVGAPQGSVLAATLFRLHLHFLPQCFFQAISHLFADDLAIVLTGSLEKRFSHNIEDLEKRAQTVLKALEKFSDDNILPVNVPKTKALLVHSVVAPKKPQLTYSRGGTFPFLSRVTVT</sequence>
<accession>A0A8S2KP09</accession>
<dbReference type="AlphaFoldDB" id="A0A8S2KP09"/>
<name>A0A8S2KP09_9BILA</name>
<reference evidence="3" key="1">
    <citation type="submission" date="2021-02" db="EMBL/GenBank/DDBJ databases">
        <authorList>
            <person name="Nowell W R."/>
        </authorList>
    </citation>
    <scope>NUCLEOTIDE SEQUENCE</scope>
</reference>
<feature type="domain" description="Reverse transcriptase" evidence="1">
    <location>
        <begin position="128"/>
        <end position="399"/>
    </location>
</feature>
<dbReference type="EMBL" id="CAJNOK010009796">
    <property type="protein sequence ID" value="CAF1098553.1"/>
    <property type="molecule type" value="Genomic_DNA"/>
</dbReference>
<evidence type="ECO:0000313" key="4">
    <source>
        <dbReference type="Proteomes" id="UP000682733"/>
    </source>
</evidence>
<gene>
    <name evidence="2" type="ORF">OVA965_LOCUS19177</name>
    <name evidence="3" type="ORF">TMI583_LOCUS19190</name>
</gene>
<dbReference type="PANTHER" id="PTHR19446">
    <property type="entry name" value="REVERSE TRANSCRIPTASES"/>
    <property type="match status" value="1"/>
</dbReference>
<dbReference type="InterPro" id="IPR043502">
    <property type="entry name" value="DNA/RNA_pol_sf"/>
</dbReference>
<dbReference type="EMBL" id="CAJOBA010009815">
    <property type="protein sequence ID" value="CAF3860000.1"/>
    <property type="molecule type" value="Genomic_DNA"/>
</dbReference>
<dbReference type="Pfam" id="PF00078">
    <property type="entry name" value="RVT_1"/>
    <property type="match status" value="1"/>
</dbReference>
<dbReference type="SUPFAM" id="SSF56672">
    <property type="entry name" value="DNA/RNA polymerases"/>
    <property type="match status" value="1"/>
</dbReference>
<dbReference type="CDD" id="cd01650">
    <property type="entry name" value="RT_nLTR_like"/>
    <property type="match status" value="1"/>
</dbReference>
<comment type="caution">
    <text evidence="3">The sequence shown here is derived from an EMBL/GenBank/DDBJ whole genome shotgun (WGS) entry which is preliminary data.</text>
</comment>
<evidence type="ECO:0000259" key="1">
    <source>
        <dbReference type="PROSITE" id="PS50878"/>
    </source>
</evidence>